<accession>A0A1I6GEH6</accession>
<dbReference type="GO" id="GO:0016811">
    <property type="term" value="F:hydrolase activity, acting on carbon-nitrogen (but not peptide) bonds, in linear amides"/>
    <property type="evidence" value="ECO:0007669"/>
    <property type="project" value="TreeGrafter"/>
</dbReference>
<dbReference type="InterPro" id="IPR003785">
    <property type="entry name" value="Creatininase/forma_Hydrolase"/>
</dbReference>
<keyword evidence="4" id="KW-0862">Zinc</keyword>
<dbReference type="SUPFAM" id="SSF102215">
    <property type="entry name" value="Creatininase"/>
    <property type="match status" value="1"/>
</dbReference>
<keyword evidence="2" id="KW-0479">Metal-binding</keyword>
<sequence length="259" mass="27555">MSRDDSTHLHEHTTTTAADRLDAAAVALLPTGAIEQHGPALPLGTDYLAARAVADAVDRSDVVVLPPVPVGVSAHHRQFHGTLAVSPETFADYVAETVESLAGHGVRKAVVVNGHGGNDDALHRAARRLRRAETAFAVPWNWWSNLADLTEDLFGTDGIGHADEVETSMVYAVAEELVRGGALADAEDRGADSWGVDVAGASLPYDTADFTDSGAVGRPTRASVEAGERLFEAATDELETLVEWLADRPFESLLPPEHR</sequence>
<dbReference type="AlphaFoldDB" id="A0A1I6GEH6"/>
<gene>
    <name evidence="5" type="ORF">SAMN04487947_1012</name>
</gene>
<dbReference type="Pfam" id="PF02633">
    <property type="entry name" value="Creatininase"/>
    <property type="match status" value="1"/>
</dbReference>
<dbReference type="OrthoDB" id="46121at2157"/>
<comment type="cofactor">
    <cofactor evidence="1">
        <name>Zn(2+)</name>
        <dbReference type="ChEBI" id="CHEBI:29105"/>
    </cofactor>
</comment>
<name>A0A1I6GEH6_9EURY</name>
<evidence type="ECO:0000313" key="6">
    <source>
        <dbReference type="Proteomes" id="UP000198531"/>
    </source>
</evidence>
<organism evidence="5 6">
    <name type="scientific">Halogeometricum rufum</name>
    <dbReference type="NCBI Taxonomy" id="553469"/>
    <lineage>
        <taxon>Archaea</taxon>
        <taxon>Methanobacteriati</taxon>
        <taxon>Methanobacteriota</taxon>
        <taxon>Stenosarchaea group</taxon>
        <taxon>Halobacteria</taxon>
        <taxon>Halobacteriales</taxon>
        <taxon>Haloferacaceae</taxon>
        <taxon>Halogeometricum</taxon>
    </lineage>
</organism>
<evidence type="ECO:0000256" key="1">
    <source>
        <dbReference type="ARBA" id="ARBA00001947"/>
    </source>
</evidence>
<evidence type="ECO:0000256" key="3">
    <source>
        <dbReference type="ARBA" id="ARBA00022801"/>
    </source>
</evidence>
<proteinExistence type="predicted"/>
<dbReference type="Gene3D" id="3.40.50.10310">
    <property type="entry name" value="Creatininase"/>
    <property type="match status" value="1"/>
</dbReference>
<dbReference type="InterPro" id="IPR024087">
    <property type="entry name" value="Creatininase-like_sf"/>
</dbReference>
<protein>
    <submittedName>
        <fullName evidence="5">Creatinine amidohydrolase</fullName>
    </submittedName>
</protein>
<evidence type="ECO:0000256" key="4">
    <source>
        <dbReference type="ARBA" id="ARBA00022833"/>
    </source>
</evidence>
<dbReference type="PANTHER" id="PTHR35005">
    <property type="entry name" value="3-DEHYDRO-SCYLLO-INOSOSE HYDROLASE"/>
    <property type="match status" value="1"/>
</dbReference>
<dbReference type="PANTHER" id="PTHR35005:SF1">
    <property type="entry name" value="2-AMINO-5-FORMYLAMINO-6-RIBOSYLAMINOPYRIMIDIN-4(3H)-ONE 5'-MONOPHOSPHATE DEFORMYLASE"/>
    <property type="match status" value="1"/>
</dbReference>
<dbReference type="Proteomes" id="UP000198531">
    <property type="component" value="Unassembled WGS sequence"/>
</dbReference>
<evidence type="ECO:0000256" key="2">
    <source>
        <dbReference type="ARBA" id="ARBA00022723"/>
    </source>
</evidence>
<keyword evidence="3 5" id="KW-0378">Hydrolase</keyword>
<dbReference type="GO" id="GO:0046872">
    <property type="term" value="F:metal ion binding"/>
    <property type="evidence" value="ECO:0007669"/>
    <property type="project" value="UniProtKB-KW"/>
</dbReference>
<evidence type="ECO:0000313" key="5">
    <source>
        <dbReference type="EMBL" id="SFR40540.1"/>
    </source>
</evidence>
<dbReference type="RefSeq" id="WP_089805163.1">
    <property type="nucleotide sequence ID" value="NZ_FOYT01000001.1"/>
</dbReference>
<dbReference type="GO" id="GO:0009231">
    <property type="term" value="P:riboflavin biosynthetic process"/>
    <property type="evidence" value="ECO:0007669"/>
    <property type="project" value="TreeGrafter"/>
</dbReference>
<reference evidence="6" key="1">
    <citation type="submission" date="2016-10" db="EMBL/GenBank/DDBJ databases">
        <authorList>
            <person name="Varghese N."/>
            <person name="Submissions S."/>
        </authorList>
    </citation>
    <scope>NUCLEOTIDE SEQUENCE [LARGE SCALE GENOMIC DNA]</scope>
    <source>
        <strain evidence="6">CGMCC 1.7736</strain>
    </source>
</reference>
<dbReference type="EMBL" id="FOYT01000001">
    <property type="protein sequence ID" value="SFR40540.1"/>
    <property type="molecule type" value="Genomic_DNA"/>
</dbReference>
<keyword evidence="6" id="KW-1185">Reference proteome</keyword>
<dbReference type="STRING" id="553469.SAMN04487947_1012"/>